<organism evidence="2">
    <name type="scientific">freshwater metagenome</name>
    <dbReference type="NCBI Taxonomy" id="449393"/>
    <lineage>
        <taxon>unclassified sequences</taxon>
        <taxon>metagenomes</taxon>
        <taxon>ecological metagenomes</taxon>
    </lineage>
</organism>
<dbReference type="AlphaFoldDB" id="A0A6J6LZI4"/>
<protein>
    <submittedName>
        <fullName evidence="2">Unannotated protein</fullName>
    </submittedName>
</protein>
<sequence>MVMGSVSDESSLKDCVIGAGAVVAPGEHLENARVPDPEQKS</sequence>
<name>A0A6J6LZI4_9ZZZZ</name>
<evidence type="ECO:0000313" key="2">
    <source>
        <dbReference type="EMBL" id="CAB4667241.1"/>
    </source>
</evidence>
<dbReference type="GO" id="GO:0016714">
    <property type="term" value="F:oxidoreductase activity, acting on paired donors, with incorporation or reduction of molecular oxygen, reduced pteridine as one donor, and incorporation of one atom of oxygen"/>
    <property type="evidence" value="ECO:0007669"/>
    <property type="project" value="InterPro"/>
</dbReference>
<feature type="domain" description="Biopterin-dependent aromatic amino acid hydroxylase family profile" evidence="1">
    <location>
        <begin position="1"/>
        <end position="41"/>
    </location>
</feature>
<dbReference type="InterPro" id="IPR019774">
    <property type="entry name" value="Aromatic-AA_hydroxylase_C"/>
</dbReference>
<gene>
    <name evidence="2" type="ORF">UFOPK2214_01591</name>
</gene>
<accession>A0A6J6LZI4</accession>
<evidence type="ECO:0000259" key="1">
    <source>
        <dbReference type="PROSITE" id="PS51410"/>
    </source>
</evidence>
<dbReference type="EMBL" id="CAEZWJ010000108">
    <property type="protein sequence ID" value="CAB4667241.1"/>
    <property type="molecule type" value="Genomic_DNA"/>
</dbReference>
<reference evidence="2" key="1">
    <citation type="submission" date="2020-05" db="EMBL/GenBank/DDBJ databases">
        <authorList>
            <person name="Chiriac C."/>
            <person name="Salcher M."/>
            <person name="Ghai R."/>
            <person name="Kavagutti S V."/>
        </authorList>
    </citation>
    <scope>NUCLEOTIDE SEQUENCE</scope>
</reference>
<dbReference type="PROSITE" id="PS51410">
    <property type="entry name" value="BH4_AAA_HYDROXYL_2"/>
    <property type="match status" value="1"/>
</dbReference>
<proteinExistence type="predicted"/>